<dbReference type="Gene3D" id="3.40.50.720">
    <property type="entry name" value="NAD(P)-binding Rossmann-like Domain"/>
    <property type="match status" value="2"/>
</dbReference>
<dbReference type="KEGG" id="cthd:CDO33_10240"/>
<dbReference type="InterPro" id="IPR050857">
    <property type="entry name" value="D-2-hydroxyacid_DH"/>
</dbReference>
<evidence type="ECO:0000313" key="5">
    <source>
        <dbReference type="EMBL" id="PNT96368.1"/>
    </source>
</evidence>
<dbReference type="CDD" id="cd12167">
    <property type="entry name" value="2-Hacid_dh_8"/>
    <property type="match status" value="1"/>
</dbReference>
<dbReference type="InterPro" id="IPR036291">
    <property type="entry name" value="NAD(P)-bd_dom_sf"/>
</dbReference>
<evidence type="ECO:0000256" key="2">
    <source>
        <dbReference type="ARBA" id="ARBA00023002"/>
    </source>
</evidence>
<proteinExistence type="inferred from homology"/>
<gene>
    <name evidence="5" type="ORF">CDQ84_15410</name>
</gene>
<reference evidence="5 6" key="1">
    <citation type="submission" date="2017-06" db="EMBL/GenBank/DDBJ databases">
        <title>Investigating the central metabolism of Clostridium thermosuccinogenes.</title>
        <authorList>
            <person name="Koendjbiharie J.G."/>
            <person name="van Kranenburg R."/>
        </authorList>
    </citation>
    <scope>NUCLEOTIDE SEQUENCE [LARGE SCALE GENOMIC DNA]</scope>
    <source>
        <strain evidence="5 6">DSM 5806</strain>
    </source>
</reference>
<dbReference type="InterPro" id="IPR006140">
    <property type="entry name" value="D-isomer_DH_NAD-bd"/>
</dbReference>
<feature type="domain" description="D-isomer specific 2-hydroxyacid dehydrogenase NAD-binding" evidence="4">
    <location>
        <begin position="116"/>
        <end position="290"/>
    </location>
</feature>
<accession>A0A2K2F9B8</accession>
<dbReference type="GO" id="GO:0051287">
    <property type="term" value="F:NAD binding"/>
    <property type="evidence" value="ECO:0007669"/>
    <property type="project" value="InterPro"/>
</dbReference>
<protein>
    <recommendedName>
        <fullName evidence="4">D-isomer specific 2-hydroxyacid dehydrogenase NAD-binding domain-containing protein</fullName>
    </recommendedName>
</protein>
<evidence type="ECO:0000256" key="3">
    <source>
        <dbReference type="ARBA" id="ARBA00023027"/>
    </source>
</evidence>
<dbReference type="PANTHER" id="PTHR42789:SF1">
    <property type="entry name" value="D-ISOMER SPECIFIC 2-HYDROXYACID DEHYDROGENASE FAMILY PROTEIN (AFU_ORTHOLOGUE AFUA_6G10090)"/>
    <property type="match status" value="1"/>
</dbReference>
<evidence type="ECO:0000313" key="6">
    <source>
        <dbReference type="Proteomes" id="UP000236151"/>
    </source>
</evidence>
<keyword evidence="3" id="KW-0520">NAD</keyword>
<dbReference type="Pfam" id="PF02826">
    <property type="entry name" value="2-Hacid_dh_C"/>
    <property type="match status" value="1"/>
</dbReference>
<comment type="caution">
    <text evidence="5">The sequence shown here is derived from an EMBL/GenBank/DDBJ whole genome shotgun (WGS) entry which is preliminary data.</text>
</comment>
<dbReference type="SUPFAM" id="SSF51735">
    <property type="entry name" value="NAD(P)-binding Rossmann-fold domains"/>
    <property type="match status" value="1"/>
</dbReference>
<dbReference type="RefSeq" id="WP_103082628.1">
    <property type="nucleotide sequence ID" value="NZ_CP021850.1"/>
</dbReference>
<name>A0A2K2F9B8_9CLOT</name>
<organism evidence="5 6">
    <name type="scientific">Clostridium thermosuccinogenes</name>
    <dbReference type="NCBI Taxonomy" id="84032"/>
    <lineage>
        <taxon>Bacteria</taxon>
        <taxon>Bacillati</taxon>
        <taxon>Bacillota</taxon>
        <taxon>Clostridia</taxon>
        <taxon>Eubacteriales</taxon>
        <taxon>Clostridiaceae</taxon>
        <taxon>Clostridium</taxon>
    </lineage>
</organism>
<dbReference type="SUPFAM" id="SSF52283">
    <property type="entry name" value="Formate/glycerate dehydrogenase catalytic domain-like"/>
    <property type="match status" value="1"/>
</dbReference>
<dbReference type="PANTHER" id="PTHR42789">
    <property type="entry name" value="D-ISOMER SPECIFIC 2-HYDROXYACID DEHYDROGENASE FAMILY PROTEIN (AFU_ORTHOLOGUE AFUA_6G10090)"/>
    <property type="match status" value="1"/>
</dbReference>
<dbReference type="OrthoDB" id="9805416at2"/>
<dbReference type="EMBL" id="NIOJ01000050">
    <property type="protein sequence ID" value="PNT96368.1"/>
    <property type="molecule type" value="Genomic_DNA"/>
</dbReference>
<keyword evidence="6" id="KW-1185">Reference proteome</keyword>
<sequence>MKILVANAKGHIRDTFFPPDIATKLEQIGEVVWNEMERNFTPEELRERLEGIDVCITGWGNAKLDEYVLEKAQSLKLVAHTGGTVAPLVSEALYDKGVRVISGNEIYARSVAEGVIAYMLVALRDIPKYSEMLRSKGWHDGSWWNEGLLDQTVGLVGFGAIAQYLVPMLKAFDVKIKVYSSHLSEQDALRWGVERATLDEIFSECKIISIHSAATPKTYHMIDRRLLQMIPEGSLFVNTARGSVVDEEALAQELHTGRFKAVLDVYEEEPLPMGSKLRSAPNTLLMPHMAGPTIDRRKFVTEGLLKDIENFYSGNPLKLEITRNQAAHMTK</sequence>
<dbReference type="GO" id="GO:0016616">
    <property type="term" value="F:oxidoreductase activity, acting on the CH-OH group of donors, NAD or NADP as acceptor"/>
    <property type="evidence" value="ECO:0007669"/>
    <property type="project" value="InterPro"/>
</dbReference>
<evidence type="ECO:0000259" key="4">
    <source>
        <dbReference type="Pfam" id="PF02826"/>
    </source>
</evidence>
<keyword evidence="2" id="KW-0560">Oxidoreductase</keyword>
<dbReference type="AlphaFoldDB" id="A0A2K2F9B8"/>
<evidence type="ECO:0000256" key="1">
    <source>
        <dbReference type="ARBA" id="ARBA00005854"/>
    </source>
</evidence>
<comment type="similarity">
    <text evidence="1">Belongs to the D-isomer specific 2-hydroxyacid dehydrogenase family.</text>
</comment>
<dbReference type="Proteomes" id="UP000236151">
    <property type="component" value="Unassembled WGS sequence"/>
</dbReference>